<proteinExistence type="predicted"/>
<dbReference type="Pfam" id="PF26366">
    <property type="entry name" value="DUF8094"/>
    <property type="match status" value="1"/>
</dbReference>
<dbReference type="EMBL" id="JAUHPV010000001">
    <property type="protein sequence ID" value="MDN4471784.1"/>
    <property type="molecule type" value="Genomic_DNA"/>
</dbReference>
<evidence type="ECO:0000313" key="4">
    <source>
        <dbReference type="Proteomes" id="UP001172738"/>
    </source>
</evidence>
<dbReference type="Proteomes" id="UP001172738">
    <property type="component" value="Unassembled WGS sequence"/>
</dbReference>
<name>A0ABT8FZ97_9MICO</name>
<feature type="domain" description="DUF8094" evidence="2">
    <location>
        <begin position="38"/>
        <end position="304"/>
    </location>
</feature>
<reference evidence="3" key="1">
    <citation type="submission" date="2023-06" db="EMBL/GenBank/DDBJ databases">
        <title>SYSU T00b26.</title>
        <authorList>
            <person name="Gao L."/>
            <person name="Fang B.-Z."/>
            <person name="Li W.-J."/>
        </authorList>
    </citation>
    <scope>NUCLEOTIDE SEQUENCE</scope>
    <source>
        <strain evidence="3">SYSU T00b26</strain>
    </source>
</reference>
<feature type="signal peptide" evidence="1">
    <location>
        <begin position="1"/>
        <end position="18"/>
    </location>
</feature>
<sequence>MRRALIAAAAAAAVVIVAGCTPEVPAPSTAASVEAGAALQDAQAQAVIEATFDELAAADAALDGSMLGERVDGQVKRARNAQYKLKSADSSVPLTDIPDEMQAVYLPAEGSWPRVMAAVTVEPDDDLTPVVLVWVQEDIEDDYTLVGWAHMVPGATLPSMPGGSTGTSTLPLDTDTIDPTPQASYESYLELLRGGSGSDLDDQFAPDTYREGVFAARKSFSDSAEQSDGKAVDTIVPKMSDTFAIGTADGGALVLAPLEVRSAITVEDAQIIPPESVEPLVRGEIDDQATYTYADFLVLYVPGPGADTLPGVVAADHTLILLSAS</sequence>
<protein>
    <recommendedName>
        <fullName evidence="2">DUF8094 domain-containing protein</fullName>
    </recommendedName>
</protein>
<comment type="caution">
    <text evidence="3">The sequence shown here is derived from an EMBL/GenBank/DDBJ whole genome shotgun (WGS) entry which is preliminary data.</text>
</comment>
<feature type="chain" id="PRO_5045845528" description="DUF8094 domain-containing protein" evidence="1">
    <location>
        <begin position="19"/>
        <end position="325"/>
    </location>
</feature>
<evidence type="ECO:0000259" key="2">
    <source>
        <dbReference type="Pfam" id="PF26366"/>
    </source>
</evidence>
<evidence type="ECO:0000256" key="1">
    <source>
        <dbReference type="SAM" id="SignalP"/>
    </source>
</evidence>
<keyword evidence="4" id="KW-1185">Reference proteome</keyword>
<evidence type="ECO:0000313" key="3">
    <source>
        <dbReference type="EMBL" id="MDN4471784.1"/>
    </source>
</evidence>
<gene>
    <name evidence="3" type="ORF">QQX04_02110</name>
</gene>
<keyword evidence="1" id="KW-0732">Signal</keyword>
<organism evidence="3 4">
    <name type="scientific">Demequina zhanjiangensis</name>
    <dbReference type="NCBI Taxonomy" id="3051659"/>
    <lineage>
        <taxon>Bacteria</taxon>
        <taxon>Bacillati</taxon>
        <taxon>Actinomycetota</taxon>
        <taxon>Actinomycetes</taxon>
        <taxon>Micrococcales</taxon>
        <taxon>Demequinaceae</taxon>
        <taxon>Demequina</taxon>
    </lineage>
</organism>
<accession>A0ABT8FZ97</accession>
<dbReference type="PROSITE" id="PS51257">
    <property type="entry name" value="PROKAR_LIPOPROTEIN"/>
    <property type="match status" value="1"/>
</dbReference>
<dbReference type="RefSeq" id="WP_301125769.1">
    <property type="nucleotide sequence ID" value="NZ_JAUHPV010000001.1"/>
</dbReference>
<dbReference type="InterPro" id="IPR058407">
    <property type="entry name" value="DUF8094"/>
</dbReference>